<name>A0A2S7T1Z0_9BACT</name>
<dbReference type="PROSITE" id="PS01124">
    <property type="entry name" value="HTH_ARAC_FAMILY_2"/>
    <property type="match status" value="1"/>
</dbReference>
<comment type="caution">
    <text evidence="5">The sequence shown here is derived from an EMBL/GenBank/DDBJ whole genome shotgun (WGS) entry which is preliminary data.</text>
</comment>
<keyword evidence="1" id="KW-0805">Transcription regulation</keyword>
<dbReference type="EMBL" id="PPSL01000001">
    <property type="protein sequence ID" value="PQJ12974.1"/>
    <property type="molecule type" value="Genomic_DNA"/>
</dbReference>
<proteinExistence type="predicted"/>
<keyword evidence="2" id="KW-0238">DNA-binding</keyword>
<dbReference type="InterPro" id="IPR020449">
    <property type="entry name" value="Tscrpt_reg_AraC-type_HTH"/>
</dbReference>
<dbReference type="Gene3D" id="1.10.10.60">
    <property type="entry name" value="Homeodomain-like"/>
    <property type="match status" value="1"/>
</dbReference>
<accession>A0A2S7T1Z0</accession>
<keyword evidence="3" id="KW-0804">Transcription</keyword>
<evidence type="ECO:0000256" key="1">
    <source>
        <dbReference type="ARBA" id="ARBA00023015"/>
    </source>
</evidence>
<gene>
    <name evidence="5" type="ORF">CJD36_004310</name>
</gene>
<reference evidence="5 6" key="1">
    <citation type="submission" date="2018-01" db="EMBL/GenBank/DDBJ databases">
        <title>A novel member of the phylum Bacteroidetes isolated from glacier ice.</title>
        <authorList>
            <person name="Liu Q."/>
            <person name="Xin Y.-H."/>
        </authorList>
    </citation>
    <scope>NUCLEOTIDE SEQUENCE [LARGE SCALE GENOMIC DNA]</scope>
    <source>
        <strain evidence="5 6">RB1R16</strain>
    </source>
</reference>
<dbReference type="PANTHER" id="PTHR43280:SF32">
    <property type="entry name" value="TRANSCRIPTIONAL REGULATORY PROTEIN"/>
    <property type="match status" value="1"/>
</dbReference>
<evidence type="ECO:0000313" key="6">
    <source>
        <dbReference type="Proteomes" id="UP000239872"/>
    </source>
</evidence>
<dbReference type="GO" id="GO:0043565">
    <property type="term" value="F:sequence-specific DNA binding"/>
    <property type="evidence" value="ECO:0007669"/>
    <property type="project" value="InterPro"/>
</dbReference>
<evidence type="ECO:0000256" key="2">
    <source>
        <dbReference type="ARBA" id="ARBA00023125"/>
    </source>
</evidence>
<keyword evidence="6" id="KW-1185">Reference proteome</keyword>
<dbReference type="Proteomes" id="UP000239872">
    <property type="component" value="Unassembled WGS sequence"/>
</dbReference>
<dbReference type="SMART" id="SM00342">
    <property type="entry name" value="HTH_ARAC"/>
    <property type="match status" value="1"/>
</dbReference>
<dbReference type="PANTHER" id="PTHR43280">
    <property type="entry name" value="ARAC-FAMILY TRANSCRIPTIONAL REGULATOR"/>
    <property type="match status" value="1"/>
</dbReference>
<dbReference type="GO" id="GO:0003700">
    <property type="term" value="F:DNA-binding transcription factor activity"/>
    <property type="evidence" value="ECO:0007669"/>
    <property type="project" value="InterPro"/>
</dbReference>
<sequence length="300" mass="35080">MLPQLTENNVPIYTLEQTSRHGSKEFEIVRAAGLTHYQKELFFVPHRKRFYLLVFLRSGKSRHWVDMVPYIVKPDTLYFSSPYQVILKEEISSGIPFEATSICFTEEFLDIEDDGLLSKLPIIQNQYNGHELNLSPADVAFVDDISLKLLAEFHNKQGWQKNMLLAYLRVLLIYLSRLYNEQFTAPDKSPERELFNRFKALVSNHFTEHHDVAAYADMLNLSAGHFSELIKKQSGRTPIEHIHDHLLLEAKRMLFHTEASVKEIAFQLGFEEASYFNRFFKRLTSGTPLSYRSTIREMYY</sequence>
<dbReference type="OrthoDB" id="2585681at2"/>
<dbReference type="Pfam" id="PF12833">
    <property type="entry name" value="HTH_18"/>
    <property type="match status" value="1"/>
</dbReference>
<dbReference type="SUPFAM" id="SSF46689">
    <property type="entry name" value="Homeodomain-like"/>
    <property type="match status" value="1"/>
</dbReference>
<organism evidence="5 6">
    <name type="scientific">Flavipsychrobacter stenotrophus</name>
    <dbReference type="NCBI Taxonomy" id="2077091"/>
    <lineage>
        <taxon>Bacteria</taxon>
        <taxon>Pseudomonadati</taxon>
        <taxon>Bacteroidota</taxon>
        <taxon>Chitinophagia</taxon>
        <taxon>Chitinophagales</taxon>
        <taxon>Chitinophagaceae</taxon>
        <taxon>Flavipsychrobacter</taxon>
    </lineage>
</organism>
<dbReference type="InterPro" id="IPR009057">
    <property type="entry name" value="Homeodomain-like_sf"/>
</dbReference>
<protein>
    <submittedName>
        <fullName evidence="5">AraC family transcriptional regulator</fullName>
    </submittedName>
</protein>
<dbReference type="InterPro" id="IPR018060">
    <property type="entry name" value="HTH_AraC"/>
</dbReference>
<dbReference type="AlphaFoldDB" id="A0A2S7T1Z0"/>
<dbReference type="PRINTS" id="PR00032">
    <property type="entry name" value="HTHARAC"/>
</dbReference>
<evidence type="ECO:0000259" key="4">
    <source>
        <dbReference type="PROSITE" id="PS01124"/>
    </source>
</evidence>
<feature type="domain" description="HTH araC/xylS-type" evidence="4">
    <location>
        <begin position="196"/>
        <end position="294"/>
    </location>
</feature>
<evidence type="ECO:0000313" key="5">
    <source>
        <dbReference type="EMBL" id="PQJ12974.1"/>
    </source>
</evidence>
<evidence type="ECO:0000256" key="3">
    <source>
        <dbReference type="ARBA" id="ARBA00023163"/>
    </source>
</evidence>